<dbReference type="InterPro" id="IPR053091">
    <property type="entry name" value="PSII_Assembly/Photoprotect-Rel"/>
</dbReference>
<sequence length="140" mass="15415">MTMAPMMISRSSSSTASFSSFSKSQKKQLLICPASTIVLRRNSKAFLIRATASGSKSKRKQINNNGVLMVNPLEAKQMAVKQMQEIQAKERSNKLRRIEAINGAWAVIGLMVGLVIESRTGNSIPQQLTGYWMTVTGFFA</sequence>
<dbReference type="STRING" id="29655.A0A0K9P3N4"/>
<comment type="caution">
    <text evidence="1">The sequence shown here is derived from an EMBL/GenBank/DDBJ whole genome shotgun (WGS) entry which is preliminary data.</text>
</comment>
<name>A0A0K9P3N4_ZOSMR</name>
<dbReference type="PANTHER" id="PTHR37752:SF1">
    <property type="entry name" value="OS02G0610700 PROTEIN"/>
    <property type="match status" value="1"/>
</dbReference>
<dbReference type="PANTHER" id="PTHR37752">
    <property type="entry name" value="OS02G0610700 PROTEIN"/>
    <property type="match status" value="1"/>
</dbReference>
<evidence type="ECO:0000313" key="2">
    <source>
        <dbReference type="Proteomes" id="UP000036987"/>
    </source>
</evidence>
<dbReference type="AlphaFoldDB" id="A0A0K9P3N4"/>
<protein>
    <submittedName>
        <fullName evidence="1">Uncharacterized protein</fullName>
    </submittedName>
</protein>
<accession>A0A0K9P3N4</accession>
<reference evidence="2" key="1">
    <citation type="journal article" date="2016" name="Nature">
        <title>The genome of the seagrass Zostera marina reveals angiosperm adaptation to the sea.</title>
        <authorList>
            <person name="Olsen J.L."/>
            <person name="Rouze P."/>
            <person name="Verhelst B."/>
            <person name="Lin Y.-C."/>
            <person name="Bayer T."/>
            <person name="Collen J."/>
            <person name="Dattolo E."/>
            <person name="De Paoli E."/>
            <person name="Dittami S."/>
            <person name="Maumus F."/>
            <person name="Michel G."/>
            <person name="Kersting A."/>
            <person name="Lauritano C."/>
            <person name="Lohaus R."/>
            <person name="Toepel M."/>
            <person name="Tonon T."/>
            <person name="Vanneste K."/>
            <person name="Amirebrahimi M."/>
            <person name="Brakel J."/>
            <person name="Bostroem C."/>
            <person name="Chovatia M."/>
            <person name="Grimwood J."/>
            <person name="Jenkins J.W."/>
            <person name="Jueterbock A."/>
            <person name="Mraz A."/>
            <person name="Stam W.T."/>
            <person name="Tice H."/>
            <person name="Bornberg-Bauer E."/>
            <person name="Green P.J."/>
            <person name="Pearson G.A."/>
            <person name="Procaccini G."/>
            <person name="Duarte C.M."/>
            <person name="Schmutz J."/>
            <person name="Reusch T.B.H."/>
            <person name="Van de Peer Y."/>
        </authorList>
    </citation>
    <scope>NUCLEOTIDE SEQUENCE [LARGE SCALE GENOMIC DNA]</scope>
    <source>
        <strain evidence="2">cv. Finnish</strain>
    </source>
</reference>
<proteinExistence type="predicted"/>
<organism evidence="1 2">
    <name type="scientific">Zostera marina</name>
    <name type="common">Eelgrass</name>
    <dbReference type="NCBI Taxonomy" id="29655"/>
    <lineage>
        <taxon>Eukaryota</taxon>
        <taxon>Viridiplantae</taxon>
        <taxon>Streptophyta</taxon>
        <taxon>Embryophyta</taxon>
        <taxon>Tracheophyta</taxon>
        <taxon>Spermatophyta</taxon>
        <taxon>Magnoliopsida</taxon>
        <taxon>Liliopsida</taxon>
        <taxon>Zosteraceae</taxon>
        <taxon>Zostera</taxon>
    </lineage>
</organism>
<evidence type="ECO:0000313" key="1">
    <source>
        <dbReference type="EMBL" id="KMZ62845.1"/>
    </source>
</evidence>
<dbReference type="EMBL" id="LFYR01001305">
    <property type="protein sequence ID" value="KMZ62845.1"/>
    <property type="molecule type" value="Genomic_DNA"/>
</dbReference>
<keyword evidence="2" id="KW-1185">Reference proteome</keyword>
<dbReference type="Proteomes" id="UP000036987">
    <property type="component" value="Unassembled WGS sequence"/>
</dbReference>
<gene>
    <name evidence="1" type="ORF">ZOSMA_43G00260</name>
</gene>
<dbReference type="OMA" id="VNIFMPQ"/>
<dbReference type="OrthoDB" id="1887732at2759"/>